<feature type="non-terminal residue" evidence="1">
    <location>
        <position position="1"/>
    </location>
</feature>
<dbReference type="EMBL" id="NEVH01001344">
    <property type="protein sequence ID" value="PNF43030.1"/>
    <property type="molecule type" value="Genomic_DNA"/>
</dbReference>
<reference evidence="1 2" key="1">
    <citation type="submission" date="2017-12" db="EMBL/GenBank/DDBJ databases">
        <title>Hemimetabolous genomes reveal molecular basis of termite eusociality.</title>
        <authorList>
            <person name="Harrison M.C."/>
            <person name="Jongepier E."/>
            <person name="Robertson H.M."/>
            <person name="Arning N."/>
            <person name="Bitard-Feildel T."/>
            <person name="Chao H."/>
            <person name="Childers C.P."/>
            <person name="Dinh H."/>
            <person name="Doddapaneni H."/>
            <person name="Dugan S."/>
            <person name="Gowin J."/>
            <person name="Greiner C."/>
            <person name="Han Y."/>
            <person name="Hu H."/>
            <person name="Hughes D.S.T."/>
            <person name="Huylmans A.-K."/>
            <person name="Kemena C."/>
            <person name="Kremer L.P.M."/>
            <person name="Lee S.L."/>
            <person name="Lopez-Ezquerra A."/>
            <person name="Mallet L."/>
            <person name="Monroy-Kuhn J.M."/>
            <person name="Moser A."/>
            <person name="Murali S.C."/>
            <person name="Muzny D.M."/>
            <person name="Otani S."/>
            <person name="Piulachs M.-D."/>
            <person name="Poelchau M."/>
            <person name="Qu J."/>
            <person name="Schaub F."/>
            <person name="Wada-Katsumata A."/>
            <person name="Worley K.C."/>
            <person name="Xie Q."/>
            <person name="Ylla G."/>
            <person name="Poulsen M."/>
            <person name="Gibbs R.A."/>
            <person name="Schal C."/>
            <person name="Richards S."/>
            <person name="Belles X."/>
            <person name="Korb J."/>
            <person name="Bornberg-Bauer E."/>
        </authorList>
    </citation>
    <scope>NUCLEOTIDE SEQUENCE [LARGE SCALE GENOMIC DNA]</scope>
    <source>
        <tissue evidence="1">Whole body</tissue>
    </source>
</reference>
<dbReference type="InParanoid" id="A0A2J7RQB7"/>
<dbReference type="Proteomes" id="UP000235965">
    <property type="component" value="Unassembled WGS sequence"/>
</dbReference>
<evidence type="ECO:0000313" key="1">
    <source>
        <dbReference type="EMBL" id="PNF43030.1"/>
    </source>
</evidence>
<protein>
    <submittedName>
        <fullName evidence="1">Uncharacterized protein</fullName>
    </submittedName>
</protein>
<dbReference type="AlphaFoldDB" id="A0A2J7RQB7"/>
<dbReference type="STRING" id="105785.A0A2J7RQB7"/>
<sequence>NKPSSTRIHFQMSSRRCPEVNVHKNPIQVKAEVTYLGLHLDGKLTWKTHIKAKRRQLDLKIKNMYWLLNCKSKLSLENKLIIYKCIIKPIWTFGIEVWGCSKPSNTKILQNIEIYFLHVVQSGTWAHPASYPVGTGNQRNPIHTIPSNLRSILILSTHLRFGLPSFLFPSGIPTNILYTAPHYAVFSDLLSLHLSSVQIFSSTPCSQTPSVYVPPLISEAKFYTIKNHRQIIRY</sequence>
<comment type="caution">
    <text evidence="1">The sequence shown here is derived from an EMBL/GenBank/DDBJ whole genome shotgun (WGS) entry which is preliminary data.</text>
</comment>
<organism evidence="1 2">
    <name type="scientific">Cryptotermes secundus</name>
    <dbReference type="NCBI Taxonomy" id="105785"/>
    <lineage>
        <taxon>Eukaryota</taxon>
        <taxon>Metazoa</taxon>
        <taxon>Ecdysozoa</taxon>
        <taxon>Arthropoda</taxon>
        <taxon>Hexapoda</taxon>
        <taxon>Insecta</taxon>
        <taxon>Pterygota</taxon>
        <taxon>Neoptera</taxon>
        <taxon>Polyneoptera</taxon>
        <taxon>Dictyoptera</taxon>
        <taxon>Blattodea</taxon>
        <taxon>Blattoidea</taxon>
        <taxon>Termitoidae</taxon>
        <taxon>Kalotermitidae</taxon>
        <taxon>Cryptotermitinae</taxon>
        <taxon>Cryptotermes</taxon>
    </lineage>
</organism>
<accession>A0A2J7RQB7</accession>
<proteinExistence type="predicted"/>
<evidence type="ECO:0000313" key="2">
    <source>
        <dbReference type="Proteomes" id="UP000235965"/>
    </source>
</evidence>
<keyword evidence="2" id="KW-1185">Reference proteome</keyword>
<name>A0A2J7RQB7_9NEOP</name>
<gene>
    <name evidence="1" type="ORF">B7P43_G08777</name>
</gene>